<reference evidence="1" key="2">
    <citation type="submission" date="2025-09" db="UniProtKB">
        <authorList>
            <consortium name="EnsemblPlants"/>
        </authorList>
    </citation>
    <scope>IDENTIFICATION</scope>
</reference>
<name>A0ACD5XGD6_AVESA</name>
<protein>
    <submittedName>
        <fullName evidence="1">Uncharacterized protein</fullName>
    </submittedName>
</protein>
<proteinExistence type="predicted"/>
<dbReference type="EnsemblPlants" id="AVESA.00010b.r2.4DG0785360.1">
    <property type="protein sequence ID" value="AVESA.00010b.r2.4DG0785360.1.CDS"/>
    <property type="gene ID" value="AVESA.00010b.r2.4DG0785360"/>
</dbReference>
<reference evidence="1" key="1">
    <citation type="submission" date="2021-05" db="EMBL/GenBank/DDBJ databases">
        <authorList>
            <person name="Scholz U."/>
            <person name="Mascher M."/>
            <person name="Fiebig A."/>
        </authorList>
    </citation>
    <scope>NUCLEOTIDE SEQUENCE [LARGE SCALE GENOMIC DNA]</scope>
</reference>
<organism evidence="1 2">
    <name type="scientific">Avena sativa</name>
    <name type="common">Oat</name>
    <dbReference type="NCBI Taxonomy" id="4498"/>
    <lineage>
        <taxon>Eukaryota</taxon>
        <taxon>Viridiplantae</taxon>
        <taxon>Streptophyta</taxon>
        <taxon>Embryophyta</taxon>
        <taxon>Tracheophyta</taxon>
        <taxon>Spermatophyta</taxon>
        <taxon>Magnoliopsida</taxon>
        <taxon>Liliopsida</taxon>
        <taxon>Poales</taxon>
        <taxon>Poaceae</taxon>
        <taxon>BOP clade</taxon>
        <taxon>Pooideae</taxon>
        <taxon>Poodae</taxon>
        <taxon>Poeae</taxon>
        <taxon>Poeae Chloroplast Group 1 (Aveneae type)</taxon>
        <taxon>Aveninae</taxon>
        <taxon>Avena</taxon>
    </lineage>
</organism>
<accession>A0ACD5XGD6</accession>
<dbReference type="Proteomes" id="UP001732700">
    <property type="component" value="Chromosome 4D"/>
</dbReference>
<sequence>MSHQSFPTFSSPRTAMAPGSKKKKKKRVKGSPVDKLTDDILTDIISRVPYKSTCCCKCVSTRWRNLFFHPDHRKKLPQPLAGFFHQGYNMNRSPRFAQYFTNVSGKGYPLVDPSLPFLPKYECLDILECCNGLLLCRCWKATDPKTVDYVVCNPATEKWTVVPATDWSSKAQIACLGFEPTVSSHFHVFEFIDEEAWGLDESQLGECDGHIETLAIYSSKTGVWKHHSLDSYMFSIPENAKGVFFNGILHLATSYASISILAVDVEGNDWWLIDTPMPPYNDYARDDAIFVSQRQLYITDKTAGSDSSELSIWALEDYNTEKWTLKHNVSHLELFGSRYSSFADHFNVVSFHSEHNMIFIVGGHKNTLMSYDMDRRKLCFICHLGPDCRLLYVRTPYLPYVPLFSEALADGCDGLVCESHCPTLCGYLVSKLIIPLVFLYLYIHGC</sequence>
<keyword evidence="2" id="KW-1185">Reference proteome</keyword>
<evidence type="ECO:0000313" key="1">
    <source>
        <dbReference type="EnsemblPlants" id="AVESA.00010b.r2.4DG0785360.1.CDS"/>
    </source>
</evidence>
<evidence type="ECO:0000313" key="2">
    <source>
        <dbReference type="Proteomes" id="UP001732700"/>
    </source>
</evidence>